<accession>A0A6D2L2H4</accession>
<evidence type="ECO:0000313" key="1">
    <source>
        <dbReference type="EMBL" id="CAA7059810.1"/>
    </source>
</evidence>
<proteinExistence type="predicted"/>
<gene>
    <name evidence="1" type="ORF">MERR_LOCUS47046</name>
</gene>
<name>A0A6D2L2H4_9BRAS</name>
<reference evidence="1" key="1">
    <citation type="submission" date="2020-01" db="EMBL/GenBank/DDBJ databases">
        <authorList>
            <person name="Mishra B."/>
        </authorList>
    </citation>
    <scope>NUCLEOTIDE SEQUENCE [LARGE SCALE GENOMIC DNA]</scope>
</reference>
<evidence type="ECO:0000313" key="2">
    <source>
        <dbReference type="Proteomes" id="UP000467841"/>
    </source>
</evidence>
<dbReference type="EMBL" id="CACVBM020001795">
    <property type="protein sequence ID" value="CAA7059810.1"/>
    <property type="molecule type" value="Genomic_DNA"/>
</dbReference>
<keyword evidence="2" id="KW-1185">Reference proteome</keyword>
<protein>
    <submittedName>
        <fullName evidence="1">Uncharacterized protein</fullName>
    </submittedName>
</protein>
<dbReference type="Proteomes" id="UP000467841">
    <property type="component" value="Unassembled WGS sequence"/>
</dbReference>
<comment type="caution">
    <text evidence="1">The sequence shown here is derived from an EMBL/GenBank/DDBJ whole genome shotgun (WGS) entry which is preliminary data.</text>
</comment>
<organism evidence="1 2">
    <name type="scientific">Microthlaspi erraticum</name>
    <dbReference type="NCBI Taxonomy" id="1685480"/>
    <lineage>
        <taxon>Eukaryota</taxon>
        <taxon>Viridiplantae</taxon>
        <taxon>Streptophyta</taxon>
        <taxon>Embryophyta</taxon>
        <taxon>Tracheophyta</taxon>
        <taxon>Spermatophyta</taxon>
        <taxon>Magnoliopsida</taxon>
        <taxon>eudicotyledons</taxon>
        <taxon>Gunneridae</taxon>
        <taxon>Pentapetalae</taxon>
        <taxon>rosids</taxon>
        <taxon>malvids</taxon>
        <taxon>Brassicales</taxon>
        <taxon>Brassicaceae</taxon>
        <taxon>Coluteocarpeae</taxon>
        <taxon>Microthlaspi</taxon>
    </lineage>
</organism>
<dbReference type="OrthoDB" id="10550712at2759"/>
<dbReference type="AlphaFoldDB" id="A0A6D2L2H4"/>
<sequence>MELDEMRVAVGQAVDHFTDVTVPRIETYIEQENDIHKLQRAFHVIESINAAITNPSNFGEVNQQATNLLNNRRNFTVEWLTAFRDETIPSLRNYINKETSLQNLQQVVRHLEDINNRLNSADVLGVRY</sequence>